<reference evidence="2 3" key="1">
    <citation type="submission" date="2018-06" db="EMBL/GenBank/DDBJ databases">
        <authorList>
            <consortium name="Pathogen Informatics"/>
            <person name="Doyle S."/>
        </authorList>
    </citation>
    <scope>NUCLEOTIDE SEQUENCE [LARGE SCALE GENOMIC DNA]</scope>
    <source>
        <strain evidence="2 3">NCTC11535</strain>
    </source>
</reference>
<keyword evidence="1" id="KW-0472">Membrane</keyword>
<comment type="caution">
    <text evidence="2">The sequence shown here is derived from an EMBL/GenBank/DDBJ whole genome shotgun (WGS) entry which is preliminary data.</text>
</comment>
<gene>
    <name evidence="2" type="ORF">NCTC11535_01768</name>
</gene>
<organism evidence="2 3">
    <name type="scientific">Actinomyces bovis</name>
    <dbReference type="NCBI Taxonomy" id="1658"/>
    <lineage>
        <taxon>Bacteria</taxon>
        <taxon>Bacillati</taxon>
        <taxon>Actinomycetota</taxon>
        <taxon>Actinomycetes</taxon>
        <taxon>Actinomycetales</taxon>
        <taxon>Actinomycetaceae</taxon>
        <taxon>Actinomyces</taxon>
    </lineage>
</organism>
<keyword evidence="3" id="KW-1185">Reference proteome</keyword>
<keyword evidence="1" id="KW-1133">Transmembrane helix</keyword>
<dbReference type="Proteomes" id="UP000250006">
    <property type="component" value="Unassembled WGS sequence"/>
</dbReference>
<name>A0ABY1VPL7_9ACTO</name>
<keyword evidence="1" id="KW-0812">Transmembrane</keyword>
<protein>
    <submittedName>
        <fullName evidence="2">Uncharacterized protein</fullName>
    </submittedName>
</protein>
<evidence type="ECO:0000313" key="3">
    <source>
        <dbReference type="Proteomes" id="UP000250006"/>
    </source>
</evidence>
<sequence length="110" mass="11404">MFTYPGAQATDWLEVSNERSIVMNIASMKSGSYKLAVANSTGKLIGWAQLEISEENQTDGRNALAPAVGAADSDSGMGGGDWLLLGAAGVLVAGAAGFIFLTRPRTLRGI</sequence>
<proteinExistence type="predicted"/>
<evidence type="ECO:0000313" key="2">
    <source>
        <dbReference type="EMBL" id="SPT54071.1"/>
    </source>
</evidence>
<evidence type="ECO:0000256" key="1">
    <source>
        <dbReference type="SAM" id="Phobius"/>
    </source>
</evidence>
<feature type="transmembrane region" description="Helical" evidence="1">
    <location>
        <begin position="82"/>
        <end position="101"/>
    </location>
</feature>
<accession>A0ABY1VPL7</accession>
<dbReference type="EMBL" id="UAPQ01000009">
    <property type="protein sequence ID" value="SPT54071.1"/>
    <property type="molecule type" value="Genomic_DNA"/>
</dbReference>